<keyword evidence="4" id="KW-0472">Membrane</keyword>
<feature type="domain" description="SusD-like N-terminal" evidence="7">
    <location>
        <begin position="26"/>
        <end position="224"/>
    </location>
</feature>
<dbReference type="Pfam" id="PF07980">
    <property type="entry name" value="SusD_RagB"/>
    <property type="match status" value="1"/>
</dbReference>
<reference evidence="8 9" key="1">
    <citation type="submission" date="2019-08" db="EMBL/GenBank/DDBJ databases">
        <authorList>
            <person name="Shi S."/>
        </authorList>
    </citation>
    <scope>NUCLEOTIDE SEQUENCE [LARGE SCALE GENOMIC DNA]</scope>
    <source>
        <strain evidence="8 9">GY10130</strain>
    </source>
</reference>
<keyword evidence="5" id="KW-0998">Cell outer membrane</keyword>
<dbReference type="InterPro" id="IPR012944">
    <property type="entry name" value="SusD_RagB_dom"/>
</dbReference>
<dbReference type="RefSeq" id="WP_147920808.1">
    <property type="nucleotide sequence ID" value="NZ_VRTY01000015.1"/>
</dbReference>
<dbReference type="Gene3D" id="1.25.40.390">
    <property type="match status" value="1"/>
</dbReference>
<evidence type="ECO:0000256" key="1">
    <source>
        <dbReference type="ARBA" id="ARBA00004442"/>
    </source>
</evidence>
<comment type="subcellular location">
    <subcellularLocation>
        <location evidence="1">Cell outer membrane</location>
    </subcellularLocation>
</comment>
<proteinExistence type="inferred from homology"/>
<dbReference type="AlphaFoldDB" id="A0A5C8KD98"/>
<gene>
    <name evidence="8" type="ORF">FVR03_05895</name>
</gene>
<dbReference type="Pfam" id="PF14322">
    <property type="entry name" value="SusD-like_3"/>
    <property type="match status" value="1"/>
</dbReference>
<dbReference type="GO" id="GO:0009279">
    <property type="term" value="C:cell outer membrane"/>
    <property type="evidence" value="ECO:0007669"/>
    <property type="project" value="UniProtKB-SubCell"/>
</dbReference>
<keyword evidence="9" id="KW-1185">Reference proteome</keyword>
<sequence>MKRYKIKKFIGTAALTLALVGCKDILDEQPRSIYDPSFFQTERGLDGGLTSMYAHLRWIYGDAYYYNTGLTGTDEVTYGRDADENFLVMDLSGRGVINSNNSRADRLWENAFPNINTASGIIENAALVGTVSPALVAEARFFRAFDYFLLVQTFGGVPLDLGSGELQFNRTPNRNSVRNTVPEVYTKAIFPDLIRAVEDLPVTGRMIGGATKTLAQLYLAKAYLTYGWWLENPNNIPTYPAAQRVDPDGHNAQWYFQQAYDIAASAIDNPGPFGLMETFYDVNLAQNDRNKEMLLFADHTEASELYNGGSLTWGNGGAPDNFAGWMMTWNYTNIRSSTSETSWSNPTVSSVQREAVQALGRPWTRMAPTIGAITNTFADKTNDSRYDGTFTTVYRGNWPKGGVANPMLYNANLLPVQPGDAILTFLNEEPAGTISYPAPGQAGRSNVGAGELPGRADFVISPQGISRIVYPGLWKLGPYRTDNGDGLGQPNAGSTRPFHIAKFSELYFIAAEAAVKGATPQGGKSARDLINVIRARAGMWRWNNNGNVAKVEDNSAAMVAATPATLDVNYILAERSREYFGEGYRWYDLVRTQKWNELASSYSIGGDRYGDHTPVTVTRTIEPYHYLRPIPQAQLDRMDVSPDVKAAYQNPNYN</sequence>
<dbReference type="Proteomes" id="UP000321926">
    <property type="component" value="Unassembled WGS sequence"/>
</dbReference>
<evidence type="ECO:0000313" key="9">
    <source>
        <dbReference type="Proteomes" id="UP000321926"/>
    </source>
</evidence>
<accession>A0A5C8KD98</accession>
<comment type="caution">
    <text evidence="8">The sequence shown here is derived from an EMBL/GenBank/DDBJ whole genome shotgun (WGS) entry which is preliminary data.</text>
</comment>
<evidence type="ECO:0000259" key="6">
    <source>
        <dbReference type="Pfam" id="PF07980"/>
    </source>
</evidence>
<feature type="domain" description="RagB/SusD" evidence="6">
    <location>
        <begin position="485"/>
        <end position="653"/>
    </location>
</feature>
<dbReference type="SUPFAM" id="SSF48452">
    <property type="entry name" value="TPR-like"/>
    <property type="match status" value="1"/>
</dbReference>
<keyword evidence="3" id="KW-0732">Signal</keyword>
<evidence type="ECO:0000256" key="3">
    <source>
        <dbReference type="ARBA" id="ARBA00022729"/>
    </source>
</evidence>
<dbReference type="EMBL" id="VRTY01000015">
    <property type="protein sequence ID" value="TXK49852.1"/>
    <property type="molecule type" value="Genomic_DNA"/>
</dbReference>
<dbReference type="InterPro" id="IPR033985">
    <property type="entry name" value="SusD-like_N"/>
</dbReference>
<evidence type="ECO:0000256" key="4">
    <source>
        <dbReference type="ARBA" id="ARBA00023136"/>
    </source>
</evidence>
<protein>
    <submittedName>
        <fullName evidence="8">RagB/SusD family nutrient uptake outer membrane protein</fullName>
    </submittedName>
</protein>
<evidence type="ECO:0000256" key="5">
    <source>
        <dbReference type="ARBA" id="ARBA00023237"/>
    </source>
</evidence>
<dbReference type="OrthoDB" id="9792139at2"/>
<dbReference type="PROSITE" id="PS51257">
    <property type="entry name" value="PROKAR_LIPOPROTEIN"/>
    <property type="match status" value="1"/>
</dbReference>
<evidence type="ECO:0000256" key="2">
    <source>
        <dbReference type="ARBA" id="ARBA00006275"/>
    </source>
</evidence>
<evidence type="ECO:0000259" key="7">
    <source>
        <dbReference type="Pfam" id="PF14322"/>
    </source>
</evidence>
<evidence type="ECO:0000313" key="8">
    <source>
        <dbReference type="EMBL" id="TXK49852.1"/>
    </source>
</evidence>
<name>A0A5C8KD98_9BACT</name>
<dbReference type="InterPro" id="IPR011990">
    <property type="entry name" value="TPR-like_helical_dom_sf"/>
</dbReference>
<comment type="similarity">
    <text evidence="2">Belongs to the SusD family.</text>
</comment>
<organism evidence="8 9">
    <name type="scientific">Pontibacter qinzhouensis</name>
    <dbReference type="NCBI Taxonomy" id="2603253"/>
    <lineage>
        <taxon>Bacteria</taxon>
        <taxon>Pseudomonadati</taxon>
        <taxon>Bacteroidota</taxon>
        <taxon>Cytophagia</taxon>
        <taxon>Cytophagales</taxon>
        <taxon>Hymenobacteraceae</taxon>
        <taxon>Pontibacter</taxon>
    </lineage>
</organism>